<reference evidence="2 3" key="1">
    <citation type="submission" date="2019-01" db="EMBL/GenBank/DDBJ databases">
        <title>Genomic insights into the origins and evolution of symbiotic genes in the Phaseolus vulgaris microsymbionts.</title>
        <authorList>
            <person name="Tong W."/>
        </authorList>
    </citation>
    <scope>NUCLEOTIDE SEQUENCE [LARGE SCALE GENOMIC DNA]</scope>
    <source>
        <strain evidence="2 3">FH23</strain>
    </source>
</reference>
<evidence type="ECO:0000256" key="1">
    <source>
        <dbReference type="SAM" id="MobiDB-lite"/>
    </source>
</evidence>
<feature type="region of interest" description="Disordered" evidence="1">
    <location>
        <begin position="52"/>
        <end position="74"/>
    </location>
</feature>
<gene>
    <name evidence="2" type="ORF">CO657_03450</name>
</gene>
<evidence type="ECO:0000313" key="3">
    <source>
        <dbReference type="Proteomes" id="UP000220927"/>
    </source>
</evidence>
<proteinExistence type="predicted"/>
<feature type="region of interest" description="Disordered" evidence="1">
    <location>
        <begin position="1"/>
        <end position="24"/>
    </location>
</feature>
<accession>A0AAE5U023</accession>
<dbReference type="Proteomes" id="UP000220927">
    <property type="component" value="Chromosome"/>
</dbReference>
<organism evidence="2 3">
    <name type="scientific">Rhizobium acidisoli</name>
    <dbReference type="NCBI Taxonomy" id="1538158"/>
    <lineage>
        <taxon>Bacteria</taxon>
        <taxon>Pseudomonadati</taxon>
        <taxon>Pseudomonadota</taxon>
        <taxon>Alphaproteobacteria</taxon>
        <taxon>Hyphomicrobiales</taxon>
        <taxon>Rhizobiaceae</taxon>
        <taxon>Rhizobium/Agrobacterium group</taxon>
        <taxon>Rhizobium</taxon>
    </lineage>
</organism>
<dbReference type="KEGG" id="rad:CO657_03450"/>
<protein>
    <recommendedName>
        <fullName evidence="4">Propionyl-coenzyme A carboxylase alpha polypeptide</fullName>
    </recommendedName>
</protein>
<dbReference type="AlphaFoldDB" id="A0AAE5U023"/>
<evidence type="ECO:0008006" key="4">
    <source>
        <dbReference type="Google" id="ProtNLM"/>
    </source>
</evidence>
<keyword evidence="3" id="KW-1185">Reference proteome</keyword>
<name>A0AAE5U023_9HYPH</name>
<evidence type="ECO:0000313" key="2">
    <source>
        <dbReference type="EMBL" id="QAS80662.1"/>
    </source>
</evidence>
<sequence>MRGGRRYPPLSCRTSPPQGGRLAGGTVSSFINPLRKRSLVWGSPSHLPISPLVGEMPGRAEGGATPTRRFGASA</sequence>
<dbReference type="EMBL" id="CP034998">
    <property type="protein sequence ID" value="QAS80662.1"/>
    <property type="molecule type" value="Genomic_DNA"/>
</dbReference>